<evidence type="ECO:0000313" key="6">
    <source>
        <dbReference type="EMBL" id="KAF0889350.1"/>
    </source>
</evidence>
<keyword evidence="3" id="KW-0539">Nucleus</keyword>
<evidence type="ECO:0000256" key="1">
    <source>
        <dbReference type="ARBA" id="ARBA00004123"/>
    </source>
</evidence>
<dbReference type="PROSITE" id="PS51634">
    <property type="entry name" value="CRC"/>
    <property type="match status" value="1"/>
</dbReference>
<proteinExistence type="inferred from homology"/>
<name>A0A6G1BN41_9ORYZ</name>
<comment type="subcellular location">
    <subcellularLocation>
        <location evidence="1">Nucleus</location>
    </subcellularLocation>
</comment>
<dbReference type="Proteomes" id="UP000479710">
    <property type="component" value="Unassembled WGS sequence"/>
</dbReference>
<dbReference type="InterPro" id="IPR033467">
    <property type="entry name" value="Tesmin/TSO1-like_CXC"/>
</dbReference>
<feature type="domain" description="CRC" evidence="5">
    <location>
        <begin position="27"/>
        <end position="151"/>
    </location>
</feature>
<dbReference type="PANTHER" id="PTHR46159">
    <property type="entry name" value="PROTEIN TESMIN/TSO1-LIKE CXC 2"/>
    <property type="match status" value="1"/>
</dbReference>
<comment type="caution">
    <text evidence="6">The sequence shown here is derived from an EMBL/GenBank/DDBJ whole genome shotgun (WGS) entry which is preliminary data.</text>
</comment>
<dbReference type="InterPro" id="IPR005172">
    <property type="entry name" value="CRC"/>
</dbReference>
<gene>
    <name evidence="6" type="ORF">E2562_023652</name>
</gene>
<dbReference type="GO" id="GO:0005634">
    <property type="term" value="C:nucleus"/>
    <property type="evidence" value="ECO:0007669"/>
    <property type="project" value="UniProtKB-SubCell"/>
</dbReference>
<dbReference type="AlphaFoldDB" id="A0A6G1BN41"/>
<dbReference type="PANTHER" id="PTHR46159:SF19">
    <property type="entry name" value="OS12G0605500 PROTEIN"/>
    <property type="match status" value="1"/>
</dbReference>
<evidence type="ECO:0000313" key="7">
    <source>
        <dbReference type="Proteomes" id="UP000479710"/>
    </source>
</evidence>
<dbReference type="EMBL" id="SPHZ02000012">
    <property type="protein sequence ID" value="KAF0889350.1"/>
    <property type="molecule type" value="Genomic_DNA"/>
</dbReference>
<evidence type="ECO:0000256" key="3">
    <source>
        <dbReference type="ARBA" id="ARBA00023242"/>
    </source>
</evidence>
<dbReference type="SMART" id="SM01114">
    <property type="entry name" value="CXC"/>
    <property type="match status" value="2"/>
</dbReference>
<dbReference type="OrthoDB" id="649575at2759"/>
<feature type="region of interest" description="Disordered" evidence="4">
    <location>
        <begin position="1"/>
        <end position="24"/>
    </location>
</feature>
<sequence length="212" mass="23293">MVAYVGESGQGSPKKKRHKFDNGDGTSCKRCSCKKSKCLKLYCECFHAGVFCSEPCSCQGCLNKPSNMETVLSTREQIESRNPLAFAPKVIRTEPGQEIADDSNKTPASARHKRGCNCKKSSCLKKYCECYQGGVGCSVSCRCEGCKNAFGRREGVALISIEEAKRGCEEKNGGVKEETIDNDKQLTFGCSSTFELQEATIVNEAWWIFVST</sequence>
<dbReference type="InterPro" id="IPR044522">
    <property type="entry name" value="TSO1-like"/>
</dbReference>
<organism evidence="6 7">
    <name type="scientific">Oryza meyeriana var. granulata</name>
    <dbReference type="NCBI Taxonomy" id="110450"/>
    <lineage>
        <taxon>Eukaryota</taxon>
        <taxon>Viridiplantae</taxon>
        <taxon>Streptophyta</taxon>
        <taxon>Embryophyta</taxon>
        <taxon>Tracheophyta</taxon>
        <taxon>Spermatophyta</taxon>
        <taxon>Magnoliopsida</taxon>
        <taxon>Liliopsida</taxon>
        <taxon>Poales</taxon>
        <taxon>Poaceae</taxon>
        <taxon>BOP clade</taxon>
        <taxon>Oryzoideae</taxon>
        <taxon>Oryzeae</taxon>
        <taxon>Oryzinae</taxon>
        <taxon>Oryza</taxon>
        <taxon>Oryza meyeriana</taxon>
    </lineage>
</organism>
<comment type="similarity">
    <text evidence="2">Belongs to the lin-54 family.</text>
</comment>
<evidence type="ECO:0000256" key="2">
    <source>
        <dbReference type="ARBA" id="ARBA00007267"/>
    </source>
</evidence>
<reference evidence="6 7" key="1">
    <citation type="submission" date="2019-11" db="EMBL/GenBank/DDBJ databases">
        <title>Whole genome sequence of Oryza granulata.</title>
        <authorList>
            <person name="Li W."/>
        </authorList>
    </citation>
    <scope>NUCLEOTIDE SEQUENCE [LARGE SCALE GENOMIC DNA]</scope>
    <source>
        <strain evidence="7">cv. Menghai</strain>
        <tissue evidence="6">Leaf</tissue>
    </source>
</reference>
<accession>A0A6G1BN41</accession>
<dbReference type="Pfam" id="PF03638">
    <property type="entry name" value="TCR"/>
    <property type="match status" value="2"/>
</dbReference>
<evidence type="ECO:0000259" key="5">
    <source>
        <dbReference type="PROSITE" id="PS51634"/>
    </source>
</evidence>
<protein>
    <recommendedName>
        <fullName evidence="5">CRC domain-containing protein</fullName>
    </recommendedName>
</protein>
<keyword evidence="7" id="KW-1185">Reference proteome</keyword>
<evidence type="ECO:0000256" key="4">
    <source>
        <dbReference type="SAM" id="MobiDB-lite"/>
    </source>
</evidence>
<dbReference type="GO" id="GO:0003700">
    <property type="term" value="F:DNA-binding transcription factor activity"/>
    <property type="evidence" value="ECO:0007669"/>
    <property type="project" value="InterPro"/>
</dbReference>